<dbReference type="Proteomes" id="UP000294927">
    <property type="component" value="Unassembled WGS sequence"/>
</dbReference>
<dbReference type="RefSeq" id="WP_133902103.1">
    <property type="nucleotide sequence ID" value="NZ_SOCP01000003.1"/>
</dbReference>
<gene>
    <name evidence="1" type="ORF">CLV71_103224</name>
</gene>
<sequence>MLEPAPRYTGYTAYEYLEAGKDYRAFDYAQQVGRVPAYQGLELTSDQAERTKRLLAEETVISLHEHVQVFPDDMTDLREHIRQGREPTGYEGLARSGLTAVFDNGMDGTCCISSDAGWKYQDVLFDLGVRMADLAHQDFVIKAESLKDIEHAAETGRIAHIFALEAATPIENEIDRLDVLYGFGVRQMGIAYSEANLLGGGLKERGDGGLTYLGDRAVERMNKLGIAIDISHSGDRTGLDVIKKSKVPVFITHAGSRTVWPTNRMKDDETIRACAERGGVIGIEAAPHTTLSKDHPLHSLESVMDHFRFCVDLVGIDHVSFGPDTLFGDHVGLHNSFAANLSLGQAHGGVEFEKVEYVDGLENPAEGFHNIIGWLVKHDYSDDEIRKVIGGNTLRVLKEVWV</sequence>
<name>A0A4R7VXV2_9PSEU</name>
<dbReference type="InterPro" id="IPR032466">
    <property type="entry name" value="Metal_Hydrolase"/>
</dbReference>
<dbReference type="GO" id="GO:0006508">
    <property type="term" value="P:proteolysis"/>
    <property type="evidence" value="ECO:0007669"/>
    <property type="project" value="InterPro"/>
</dbReference>
<dbReference type="Gene3D" id="3.20.20.140">
    <property type="entry name" value="Metal-dependent hydrolases"/>
    <property type="match status" value="1"/>
</dbReference>
<evidence type="ECO:0000313" key="2">
    <source>
        <dbReference type="Proteomes" id="UP000294927"/>
    </source>
</evidence>
<dbReference type="PANTHER" id="PTHR10443:SF12">
    <property type="entry name" value="DIPEPTIDASE"/>
    <property type="match status" value="1"/>
</dbReference>
<dbReference type="AlphaFoldDB" id="A0A4R7VXV2"/>
<evidence type="ECO:0000313" key="1">
    <source>
        <dbReference type="EMBL" id="TDV54983.1"/>
    </source>
</evidence>
<reference evidence="1 2" key="1">
    <citation type="submission" date="2019-03" db="EMBL/GenBank/DDBJ databases">
        <title>Genomic Encyclopedia of Archaeal and Bacterial Type Strains, Phase II (KMG-II): from individual species to whole genera.</title>
        <authorList>
            <person name="Goeker M."/>
        </authorList>
    </citation>
    <scope>NUCLEOTIDE SEQUENCE [LARGE SCALE GENOMIC DNA]</scope>
    <source>
        <strain evidence="1 2">DSM 45499</strain>
    </source>
</reference>
<dbReference type="SUPFAM" id="SSF51556">
    <property type="entry name" value="Metallo-dependent hydrolases"/>
    <property type="match status" value="1"/>
</dbReference>
<proteinExistence type="predicted"/>
<accession>A0A4R7VXV2</accession>
<dbReference type="OrthoDB" id="9804920at2"/>
<keyword evidence="2" id="KW-1185">Reference proteome</keyword>
<dbReference type="Pfam" id="PF01244">
    <property type="entry name" value="Peptidase_M19"/>
    <property type="match status" value="1"/>
</dbReference>
<organism evidence="1 2">
    <name type="scientific">Actinophytocola oryzae</name>
    <dbReference type="NCBI Taxonomy" id="502181"/>
    <lineage>
        <taxon>Bacteria</taxon>
        <taxon>Bacillati</taxon>
        <taxon>Actinomycetota</taxon>
        <taxon>Actinomycetes</taxon>
        <taxon>Pseudonocardiales</taxon>
        <taxon>Pseudonocardiaceae</taxon>
    </lineage>
</organism>
<comment type="caution">
    <text evidence="1">The sequence shown here is derived from an EMBL/GenBank/DDBJ whole genome shotgun (WGS) entry which is preliminary data.</text>
</comment>
<dbReference type="EMBL" id="SOCP01000003">
    <property type="protein sequence ID" value="TDV54983.1"/>
    <property type="molecule type" value="Genomic_DNA"/>
</dbReference>
<dbReference type="GO" id="GO:0070573">
    <property type="term" value="F:metallodipeptidase activity"/>
    <property type="evidence" value="ECO:0007669"/>
    <property type="project" value="InterPro"/>
</dbReference>
<dbReference type="PANTHER" id="PTHR10443">
    <property type="entry name" value="MICROSOMAL DIPEPTIDASE"/>
    <property type="match status" value="1"/>
</dbReference>
<dbReference type="PROSITE" id="PS51365">
    <property type="entry name" value="RENAL_DIPEPTIDASE_2"/>
    <property type="match status" value="1"/>
</dbReference>
<dbReference type="InterPro" id="IPR008257">
    <property type="entry name" value="Pept_M19"/>
</dbReference>
<protein>
    <submittedName>
        <fullName evidence="1">Membrane dipeptidase</fullName>
    </submittedName>
</protein>